<keyword evidence="3" id="KW-1003">Cell membrane</keyword>
<evidence type="ECO:0000259" key="8">
    <source>
        <dbReference type="Pfam" id="PF01757"/>
    </source>
</evidence>
<protein>
    <submittedName>
        <fullName evidence="9">Acyltransferase family protein</fullName>
    </submittedName>
</protein>
<evidence type="ECO:0000313" key="10">
    <source>
        <dbReference type="Proteomes" id="UP000784880"/>
    </source>
</evidence>
<dbReference type="EMBL" id="JAHQCS010000001">
    <property type="protein sequence ID" value="MBU9710146.1"/>
    <property type="molecule type" value="Genomic_DNA"/>
</dbReference>
<evidence type="ECO:0000256" key="2">
    <source>
        <dbReference type="ARBA" id="ARBA00007400"/>
    </source>
</evidence>
<keyword evidence="6 7" id="KW-0472">Membrane</keyword>
<evidence type="ECO:0000256" key="7">
    <source>
        <dbReference type="SAM" id="Phobius"/>
    </source>
</evidence>
<dbReference type="PANTHER" id="PTHR40074:SF2">
    <property type="entry name" value="O-ACETYLTRANSFERASE WECH"/>
    <property type="match status" value="1"/>
</dbReference>
<evidence type="ECO:0000256" key="1">
    <source>
        <dbReference type="ARBA" id="ARBA00004651"/>
    </source>
</evidence>
<proteinExistence type="inferred from homology"/>
<feature type="transmembrane region" description="Helical" evidence="7">
    <location>
        <begin position="151"/>
        <end position="174"/>
    </location>
</feature>
<comment type="similarity">
    <text evidence="2">Belongs to the acyltransferase 3 family.</text>
</comment>
<dbReference type="Proteomes" id="UP000784880">
    <property type="component" value="Unassembled WGS sequence"/>
</dbReference>
<feature type="transmembrane region" description="Helical" evidence="7">
    <location>
        <begin position="251"/>
        <end position="271"/>
    </location>
</feature>
<accession>A0ABS6J8X7</accession>
<comment type="caution">
    <text evidence="9">The sequence shown here is derived from an EMBL/GenBank/DDBJ whole genome shotgun (WGS) entry which is preliminary data.</text>
</comment>
<dbReference type="Pfam" id="PF01757">
    <property type="entry name" value="Acyl_transf_3"/>
    <property type="match status" value="1"/>
</dbReference>
<name>A0ABS6J8X7_9BACI</name>
<feature type="transmembrane region" description="Helical" evidence="7">
    <location>
        <begin position="121"/>
        <end position="139"/>
    </location>
</feature>
<reference evidence="9 10" key="1">
    <citation type="submission" date="2021-06" db="EMBL/GenBank/DDBJ databases">
        <title>Bacillus sp. RD4P76, an endophyte from a halophyte.</title>
        <authorList>
            <person name="Sun J.-Q."/>
        </authorList>
    </citation>
    <scope>NUCLEOTIDE SEQUENCE [LARGE SCALE GENOMIC DNA]</scope>
    <source>
        <strain evidence="9 10">CGMCC 1.15917</strain>
    </source>
</reference>
<feature type="transmembrane region" description="Helical" evidence="7">
    <location>
        <begin position="85"/>
        <end position="101"/>
    </location>
</feature>
<comment type="subcellular location">
    <subcellularLocation>
        <location evidence="1">Cell membrane</location>
        <topology evidence="1">Multi-pass membrane protein</topology>
    </subcellularLocation>
</comment>
<feature type="transmembrane region" description="Helical" evidence="7">
    <location>
        <begin position="219"/>
        <end position="239"/>
    </location>
</feature>
<evidence type="ECO:0000256" key="6">
    <source>
        <dbReference type="ARBA" id="ARBA00023136"/>
    </source>
</evidence>
<sequence>MKKMIINEAFWLRSIACLAVAVTHAVNTTLGNYEMTSKLHEYVLILIRFMAFFGTPAFVFISELILSHAYPKKVPKDFLKKRGKFLLFPFLFIAVLYAAIISNNMGDFFQNTFKHLFLGGFYGYFILIIFQFYLLHILFQKYLNKWDPKKVLVISLFINILYLAYFNLSAPLTIPQGEYIWLRGYWLPFVGWIFYFVLGFYCGRNFVWFKEKLHQYKRLVYAMPIFSLFLIIFLVRSDLITVVSSKRVDMLIYTVSIIFAIILLSSQYERIPPFILWISKYSFNIYLLHKIFLYYLPAMSFLHPLVYFIFAYVYSISASIATAKILSYFPVSHYFIGKTIYVPEEEDKYRFEPKLT</sequence>
<organism evidence="9 10">
    <name type="scientific">Evansella tamaricis</name>
    <dbReference type="NCBI Taxonomy" id="2069301"/>
    <lineage>
        <taxon>Bacteria</taxon>
        <taxon>Bacillati</taxon>
        <taxon>Bacillota</taxon>
        <taxon>Bacilli</taxon>
        <taxon>Bacillales</taxon>
        <taxon>Bacillaceae</taxon>
        <taxon>Evansella</taxon>
    </lineage>
</organism>
<evidence type="ECO:0000256" key="4">
    <source>
        <dbReference type="ARBA" id="ARBA00022692"/>
    </source>
</evidence>
<dbReference type="PANTHER" id="PTHR40074">
    <property type="entry name" value="O-ACETYLTRANSFERASE WECH"/>
    <property type="match status" value="1"/>
</dbReference>
<evidence type="ECO:0000313" key="9">
    <source>
        <dbReference type="EMBL" id="MBU9710146.1"/>
    </source>
</evidence>
<dbReference type="GO" id="GO:0016746">
    <property type="term" value="F:acyltransferase activity"/>
    <property type="evidence" value="ECO:0007669"/>
    <property type="project" value="UniProtKB-KW"/>
</dbReference>
<dbReference type="InterPro" id="IPR002656">
    <property type="entry name" value="Acyl_transf_3_dom"/>
</dbReference>
<keyword evidence="10" id="KW-1185">Reference proteome</keyword>
<feature type="domain" description="Acyltransferase 3" evidence="8">
    <location>
        <begin position="11"/>
        <end position="323"/>
    </location>
</feature>
<keyword evidence="4 7" id="KW-0812">Transmembrane</keyword>
<evidence type="ECO:0000256" key="5">
    <source>
        <dbReference type="ARBA" id="ARBA00022989"/>
    </source>
</evidence>
<feature type="transmembrane region" description="Helical" evidence="7">
    <location>
        <begin position="41"/>
        <end position="65"/>
    </location>
</feature>
<evidence type="ECO:0000256" key="3">
    <source>
        <dbReference type="ARBA" id="ARBA00022475"/>
    </source>
</evidence>
<keyword evidence="9" id="KW-0808">Transferase</keyword>
<gene>
    <name evidence="9" type="ORF">KS419_00005</name>
</gene>
<keyword evidence="5 7" id="KW-1133">Transmembrane helix</keyword>
<feature type="transmembrane region" description="Helical" evidence="7">
    <location>
        <begin position="186"/>
        <end position="207"/>
    </location>
</feature>
<keyword evidence="9" id="KW-0012">Acyltransferase</keyword>